<organism evidence="1 2">
    <name type="scientific">Hyphomonas oceanitis SCH89</name>
    <dbReference type="NCBI Taxonomy" id="1280953"/>
    <lineage>
        <taxon>Bacteria</taxon>
        <taxon>Pseudomonadati</taxon>
        <taxon>Pseudomonadota</taxon>
        <taxon>Alphaproteobacteria</taxon>
        <taxon>Hyphomonadales</taxon>
        <taxon>Hyphomonadaceae</taxon>
        <taxon>Hyphomonas</taxon>
    </lineage>
</organism>
<dbReference type="eggNOG" id="ENOG503313W">
    <property type="taxonomic scope" value="Bacteria"/>
</dbReference>
<evidence type="ECO:0000313" key="1">
    <source>
        <dbReference type="EMBL" id="KDA02747.1"/>
    </source>
</evidence>
<evidence type="ECO:0008006" key="3">
    <source>
        <dbReference type="Google" id="ProtNLM"/>
    </source>
</evidence>
<evidence type="ECO:0000313" key="2">
    <source>
        <dbReference type="Proteomes" id="UP000024942"/>
    </source>
</evidence>
<dbReference type="RefSeq" id="WP_035537591.1">
    <property type="nucleotide sequence ID" value="NZ_ARYL01000011.1"/>
</dbReference>
<accession>A0A059G7D3</accession>
<sequence>MQFILGILTILVAIGVWSWRLRMARDGAREAADLARTAANLPRRLAFKYRSGRNGLDLIEDPREAAAIMMMEIARARGGPLTDRQSDVISEEMIRHFSFTLDEAHELVAHAAWVTNKAPLPQETMRRLSQKIVADKYLGPKEVVDLDSMLVAVSEAEGAPTKDQLSLLQVFRDKAGLRT</sequence>
<dbReference type="AlphaFoldDB" id="A0A059G7D3"/>
<name>A0A059G7D3_9PROT</name>
<dbReference type="Proteomes" id="UP000024942">
    <property type="component" value="Unassembled WGS sequence"/>
</dbReference>
<keyword evidence="2" id="KW-1185">Reference proteome</keyword>
<gene>
    <name evidence="1" type="ORF">HOC_08624</name>
</gene>
<reference evidence="1 2" key="1">
    <citation type="journal article" date="2014" name="Antonie Van Leeuwenhoek">
        <title>Hyphomonas beringensis sp. nov. and Hyphomonas chukchiensis sp. nov., isolated from surface seawater of the Bering Sea and Chukchi Sea.</title>
        <authorList>
            <person name="Li C."/>
            <person name="Lai Q."/>
            <person name="Li G."/>
            <person name="Dong C."/>
            <person name="Wang J."/>
            <person name="Liao Y."/>
            <person name="Shao Z."/>
        </authorList>
    </citation>
    <scope>NUCLEOTIDE SEQUENCE [LARGE SCALE GENOMIC DNA]</scope>
    <source>
        <strain evidence="1 2">SCH89</strain>
    </source>
</reference>
<dbReference type="EMBL" id="ARYL01000011">
    <property type="protein sequence ID" value="KDA02747.1"/>
    <property type="molecule type" value="Genomic_DNA"/>
</dbReference>
<dbReference type="STRING" id="1280953.HOC_08624"/>
<dbReference type="OrthoDB" id="9807358at2"/>
<comment type="caution">
    <text evidence="1">The sequence shown here is derived from an EMBL/GenBank/DDBJ whole genome shotgun (WGS) entry which is preliminary data.</text>
</comment>
<proteinExistence type="predicted"/>
<dbReference type="PATRIC" id="fig|1280953.3.peg.1744"/>
<protein>
    <recommendedName>
        <fullName evidence="3">Co-chaperone DjlA N-terminal domain-containing protein</fullName>
    </recommendedName>
</protein>